<feature type="domain" description="HTH lysR-type" evidence="6">
    <location>
        <begin position="1"/>
        <end position="58"/>
    </location>
</feature>
<dbReference type="Gene3D" id="1.10.10.10">
    <property type="entry name" value="Winged helix-like DNA-binding domain superfamily/Winged helix DNA-binding domain"/>
    <property type="match status" value="1"/>
</dbReference>
<reference evidence="7 8" key="1">
    <citation type="journal article" date="2021" name="MBio">
        <title>Poor Competitiveness of Bradyrhizobium in Pigeon Pea Root Colonization in Indian Soils.</title>
        <authorList>
            <person name="Chalasani D."/>
            <person name="Basu A."/>
            <person name="Pullabhotla S.V.S.R.N."/>
            <person name="Jorrin B."/>
            <person name="Neal A.L."/>
            <person name="Poole P.S."/>
            <person name="Podile A.R."/>
            <person name="Tkacz A."/>
        </authorList>
    </citation>
    <scope>NUCLEOTIDE SEQUENCE [LARGE SCALE GENOMIC DNA]</scope>
    <source>
        <strain evidence="7 8">HU12</strain>
    </source>
</reference>
<dbReference type="Pfam" id="PF00126">
    <property type="entry name" value="HTH_1"/>
    <property type="match status" value="1"/>
</dbReference>
<evidence type="ECO:0000256" key="5">
    <source>
        <dbReference type="SAM" id="MobiDB-lite"/>
    </source>
</evidence>
<dbReference type="PANTHER" id="PTHR30346:SF29">
    <property type="entry name" value="LYSR SUBSTRATE-BINDING"/>
    <property type="match status" value="1"/>
</dbReference>
<evidence type="ECO:0000256" key="1">
    <source>
        <dbReference type="ARBA" id="ARBA00009437"/>
    </source>
</evidence>
<sequence>MRLEVIRTLVAVYDTGSVVGAATRQGYSTSAVSRQIGAFQRELGMTLFEPDGRGIRATNALLDLVDEMRQLVEQADRLQARLRRTRSAAHQPSAGDRSMPIAPSALP</sequence>
<comment type="similarity">
    <text evidence="1">Belongs to the LysR transcriptional regulatory family.</text>
</comment>
<name>A0ABS7HZA7_9MICO</name>
<dbReference type="PANTHER" id="PTHR30346">
    <property type="entry name" value="TRANSCRIPTIONAL DUAL REGULATOR HCAR-RELATED"/>
    <property type="match status" value="1"/>
</dbReference>
<dbReference type="SUPFAM" id="SSF46785">
    <property type="entry name" value="Winged helix' DNA-binding domain"/>
    <property type="match status" value="1"/>
</dbReference>
<dbReference type="InterPro" id="IPR036390">
    <property type="entry name" value="WH_DNA-bd_sf"/>
</dbReference>
<gene>
    <name evidence="7" type="ORF">JNB61_11865</name>
</gene>
<protein>
    <submittedName>
        <fullName evidence="7">LysR family transcriptional regulator</fullName>
    </submittedName>
</protein>
<evidence type="ECO:0000313" key="7">
    <source>
        <dbReference type="EMBL" id="MBW9110470.1"/>
    </source>
</evidence>
<evidence type="ECO:0000256" key="4">
    <source>
        <dbReference type="ARBA" id="ARBA00023163"/>
    </source>
</evidence>
<proteinExistence type="inferred from homology"/>
<accession>A0ABS7HZA7</accession>
<keyword evidence="8" id="KW-1185">Reference proteome</keyword>
<dbReference type="InterPro" id="IPR000847">
    <property type="entry name" value="LysR_HTH_N"/>
</dbReference>
<dbReference type="Proteomes" id="UP000777440">
    <property type="component" value="Unassembled WGS sequence"/>
</dbReference>
<evidence type="ECO:0000256" key="3">
    <source>
        <dbReference type="ARBA" id="ARBA00023125"/>
    </source>
</evidence>
<organism evidence="7 8">
    <name type="scientific">Microbacterium ureisolvens</name>
    <dbReference type="NCBI Taxonomy" id="2781186"/>
    <lineage>
        <taxon>Bacteria</taxon>
        <taxon>Bacillati</taxon>
        <taxon>Actinomycetota</taxon>
        <taxon>Actinomycetes</taxon>
        <taxon>Micrococcales</taxon>
        <taxon>Microbacteriaceae</taxon>
        <taxon>Microbacterium</taxon>
    </lineage>
</organism>
<keyword evidence="3" id="KW-0238">DNA-binding</keyword>
<dbReference type="EMBL" id="JAEUAX010000005">
    <property type="protein sequence ID" value="MBW9110470.1"/>
    <property type="molecule type" value="Genomic_DNA"/>
</dbReference>
<feature type="region of interest" description="Disordered" evidence="5">
    <location>
        <begin position="82"/>
        <end position="107"/>
    </location>
</feature>
<dbReference type="PROSITE" id="PS50931">
    <property type="entry name" value="HTH_LYSR"/>
    <property type="match status" value="1"/>
</dbReference>
<comment type="caution">
    <text evidence="7">The sequence shown here is derived from an EMBL/GenBank/DDBJ whole genome shotgun (WGS) entry which is preliminary data.</text>
</comment>
<dbReference type="RefSeq" id="WP_220289276.1">
    <property type="nucleotide sequence ID" value="NZ_JAEUAX010000005.1"/>
</dbReference>
<evidence type="ECO:0000256" key="2">
    <source>
        <dbReference type="ARBA" id="ARBA00023015"/>
    </source>
</evidence>
<keyword evidence="2" id="KW-0805">Transcription regulation</keyword>
<evidence type="ECO:0000259" key="6">
    <source>
        <dbReference type="PROSITE" id="PS50931"/>
    </source>
</evidence>
<dbReference type="InterPro" id="IPR036388">
    <property type="entry name" value="WH-like_DNA-bd_sf"/>
</dbReference>
<keyword evidence="4" id="KW-0804">Transcription</keyword>
<evidence type="ECO:0000313" key="8">
    <source>
        <dbReference type="Proteomes" id="UP000777440"/>
    </source>
</evidence>